<sequence>MQQPKLFYPQHETYTPRPLERPDGQSNRPFPAFVLPENLASVGTPSLYHPPSQEKELFATPPAGFHMAPCGCFFDPRIYRIEWATANFVQPSVYKLSGAPGPQNTYLLDGQKYLKSPVQPVAYPPYQPVASNPPFVLPFFKPEGPSTHLADHMGFVGSPAHSSPFAEVVSLHSEGPGQSKERKLLSTLAGLNPSERPALAAAYEPLKDCHNLAFQAFKDFQADEADDVRNPDFAEDPTALPNTSPEDHQAILSAPTADIMPEAESCMDLESIIAAGNALIEEEEASFNLPEKVLLEDAMKLFDCSPVNSDTEASLDGLGNGRHSRHWGDSLRDSCFSGEDSTSDIRSLNLPDELLSFDYSVPEILSAVTSLDYLYDVNAFGEESQWEARPPSQPPLQHESHVGLEEKAKKNKPAAGQSKAASVQGRGGEPQGQDSTSLGI</sequence>
<dbReference type="Pfam" id="PF15776">
    <property type="entry name" value="PRR22"/>
    <property type="match status" value="1"/>
</dbReference>
<organism evidence="2 3">
    <name type="scientific">Podarcis lilfordi</name>
    <name type="common">Lilford's wall lizard</name>
    <dbReference type="NCBI Taxonomy" id="74358"/>
    <lineage>
        <taxon>Eukaryota</taxon>
        <taxon>Metazoa</taxon>
        <taxon>Chordata</taxon>
        <taxon>Craniata</taxon>
        <taxon>Vertebrata</taxon>
        <taxon>Euteleostomi</taxon>
        <taxon>Lepidosauria</taxon>
        <taxon>Squamata</taxon>
        <taxon>Bifurcata</taxon>
        <taxon>Unidentata</taxon>
        <taxon>Episquamata</taxon>
        <taxon>Laterata</taxon>
        <taxon>Lacertibaenia</taxon>
        <taxon>Lacertidae</taxon>
        <taxon>Podarcis</taxon>
    </lineage>
</organism>
<evidence type="ECO:0000313" key="2">
    <source>
        <dbReference type="EMBL" id="CAI5798969.1"/>
    </source>
</evidence>
<dbReference type="AlphaFoldDB" id="A0AA35PSL8"/>
<feature type="region of interest" description="Disordered" evidence="1">
    <location>
        <begin position="1"/>
        <end position="30"/>
    </location>
</feature>
<evidence type="ECO:0000256" key="1">
    <source>
        <dbReference type="SAM" id="MobiDB-lite"/>
    </source>
</evidence>
<reference evidence="2" key="1">
    <citation type="submission" date="2022-12" db="EMBL/GenBank/DDBJ databases">
        <authorList>
            <person name="Alioto T."/>
            <person name="Alioto T."/>
            <person name="Gomez Garrido J."/>
        </authorList>
    </citation>
    <scope>NUCLEOTIDE SEQUENCE</scope>
</reference>
<feature type="compositionally biased region" description="Basic and acidic residues" evidence="1">
    <location>
        <begin position="398"/>
        <end position="408"/>
    </location>
</feature>
<dbReference type="PANTHER" id="PTHR37871:SF1">
    <property type="entry name" value="PROLINE-RICH PROTEIN 22"/>
    <property type="match status" value="1"/>
</dbReference>
<gene>
    <name evidence="2" type="ORF">PODLI_1B018364</name>
</gene>
<feature type="region of interest" description="Disordered" evidence="1">
    <location>
        <begin position="385"/>
        <end position="440"/>
    </location>
</feature>
<accession>A0AA35PSL8</accession>
<dbReference type="PANTHER" id="PTHR37871">
    <property type="entry name" value="PROLINE-RICH PROTEIN 22"/>
    <property type="match status" value="1"/>
</dbReference>
<dbReference type="Proteomes" id="UP001178461">
    <property type="component" value="Chromosome 18"/>
</dbReference>
<dbReference type="EMBL" id="OX395144">
    <property type="protein sequence ID" value="CAI5798969.1"/>
    <property type="molecule type" value="Genomic_DNA"/>
</dbReference>
<evidence type="ECO:0000313" key="3">
    <source>
        <dbReference type="Proteomes" id="UP001178461"/>
    </source>
</evidence>
<evidence type="ECO:0008006" key="4">
    <source>
        <dbReference type="Google" id="ProtNLM"/>
    </source>
</evidence>
<proteinExistence type="predicted"/>
<dbReference type="InterPro" id="IPR031535">
    <property type="entry name" value="PRR22"/>
</dbReference>
<protein>
    <recommendedName>
        <fullName evidence="4">Proline rich 22</fullName>
    </recommendedName>
</protein>
<feature type="region of interest" description="Disordered" evidence="1">
    <location>
        <begin position="228"/>
        <end position="247"/>
    </location>
</feature>
<name>A0AA35PSL8_9SAUR</name>
<keyword evidence="3" id="KW-1185">Reference proteome</keyword>